<dbReference type="RefSeq" id="WP_277867982.1">
    <property type="nucleotide sequence ID" value="NZ_JAKKUT010000007.1"/>
</dbReference>
<comment type="caution">
    <text evidence="1">The sequence shown here is derived from an EMBL/GenBank/DDBJ whole genome shotgun (WGS) entry which is preliminary data.</text>
</comment>
<evidence type="ECO:0000313" key="1">
    <source>
        <dbReference type="EMBL" id="MDG2992061.1"/>
    </source>
</evidence>
<gene>
    <name evidence="1" type="ORF">L3556_14140</name>
</gene>
<reference evidence="1" key="1">
    <citation type="journal article" date="2022" name="Genome Biol. Evol.">
        <title>A New Gene Family Diagnostic for Intracellular Biomineralization of Amorphous Ca Carbonates by Cyanobacteria.</title>
        <authorList>
            <person name="Benzerara K."/>
            <person name="Duprat E."/>
            <person name="Bitard-Feildel T."/>
            <person name="Caumes G."/>
            <person name="Cassier-Chauvat C."/>
            <person name="Chauvat F."/>
            <person name="Dezi M."/>
            <person name="Diop S.I."/>
            <person name="Gaschignard G."/>
            <person name="Gorgen S."/>
            <person name="Gugger M."/>
            <person name="Lopez-Garcia P."/>
            <person name="Millet M."/>
            <person name="Skouri-Panet F."/>
            <person name="Moreira D."/>
            <person name="Callebaut I."/>
        </authorList>
    </citation>
    <scope>NUCLEOTIDE SEQUENCE</scope>
    <source>
        <strain evidence="1">G9</strain>
    </source>
</reference>
<organism evidence="1 2">
    <name type="scientific">Candidatus Synechococcus calcipolaris G9</name>
    <dbReference type="NCBI Taxonomy" id="1497997"/>
    <lineage>
        <taxon>Bacteria</taxon>
        <taxon>Bacillati</taxon>
        <taxon>Cyanobacteriota</taxon>
        <taxon>Cyanophyceae</taxon>
        <taxon>Synechococcales</taxon>
        <taxon>Synechococcaceae</taxon>
        <taxon>Synechococcus</taxon>
    </lineage>
</organism>
<keyword evidence="2" id="KW-1185">Reference proteome</keyword>
<protein>
    <submittedName>
        <fullName evidence="1">Uncharacterized protein</fullName>
    </submittedName>
</protein>
<dbReference type="Proteomes" id="UP001154265">
    <property type="component" value="Unassembled WGS sequence"/>
</dbReference>
<name>A0ABT6F2H8_9SYNE</name>
<evidence type="ECO:0000313" key="2">
    <source>
        <dbReference type="Proteomes" id="UP001154265"/>
    </source>
</evidence>
<dbReference type="EMBL" id="JAKKUT010000007">
    <property type="protein sequence ID" value="MDG2992061.1"/>
    <property type="molecule type" value="Genomic_DNA"/>
</dbReference>
<proteinExistence type="predicted"/>
<reference evidence="1" key="2">
    <citation type="submission" date="2022-01" db="EMBL/GenBank/DDBJ databases">
        <authorList>
            <person name="Zivanovic Y."/>
            <person name="Moreira D."/>
            <person name="Lopez-Garcia P."/>
        </authorList>
    </citation>
    <scope>NUCLEOTIDE SEQUENCE</scope>
    <source>
        <strain evidence="1">G9</strain>
    </source>
</reference>
<accession>A0ABT6F2H8</accession>
<sequence>MSPLEYFLEVTFSDRDEQLWDALTRTLGLVDCETLAQAIALKDFFCQHPDVDGVEAYVQTSESSPYLLLSTFSERTKLAQHQRDRFTEAIEILGDDNRAIEEWLFMETTGDEY</sequence>